<feature type="compositionally biased region" description="Basic and acidic residues" evidence="1">
    <location>
        <begin position="12"/>
        <end position="28"/>
    </location>
</feature>
<sequence>MAANGGGGGGDWLREEKGVGRKEEHPSEGRSYSSEATLLPKDNLTLPKVVQDNCFGRSILRRFQKFRAFEYQMLLKTLLSNFLRKTKTSEEIPSSKTVAEHFQSTKGTDTRHAGLTTDRDNM</sequence>
<accession>A0A5N6NCS6</accession>
<feature type="region of interest" description="Disordered" evidence="1">
    <location>
        <begin position="89"/>
        <end position="122"/>
    </location>
</feature>
<feature type="region of interest" description="Disordered" evidence="1">
    <location>
        <begin position="1"/>
        <end position="38"/>
    </location>
</feature>
<reference evidence="2 3" key="1">
    <citation type="submission" date="2019-05" db="EMBL/GenBank/DDBJ databases">
        <title>Mikania micrantha, genome provides insights into the molecular mechanism of rapid growth.</title>
        <authorList>
            <person name="Liu B."/>
        </authorList>
    </citation>
    <scope>NUCLEOTIDE SEQUENCE [LARGE SCALE GENOMIC DNA]</scope>
    <source>
        <strain evidence="2">NLD-2019</strain>
        <tissue evidence="2">Leaf</tissue>
    </source>
</reference>
<feature type="compositionally biased region" description="Basic and acidic residues" evidence="1">
    <location>
        <begin position="108"/>
        <end position="122"/>
    </location>
</feature>
<proteinExistence type="predicted"/>
<evidence type="ECO:0000313" key="3">
    <source>
        <dbReference type="Proteomes" id="UP000326396"/>
    </source>
</evidence>
<dbReference type="Proteomes" id="UP000326396">
    <property type="component" value="Linkage Group LG2"/>
</dbReference>
<evidence type="ECO:0000313" key="2">
    <source>
        <dbReference type="EMBL" id="KAD4585077.1"/>
    </source>
</evidence>
<keyword evidence="3" id="KW-1185">Reference proteome</keyword>
<dbReference type="EMBL" id="SZYD01000012">
    <property type="protein sequence ID" value="KAD4585077.1"/>
    <property type="molecule type" value="Genomic_DNA"/>
</dbReference>
<organism evidence="2 3">
    <name type="scientific">Mikania micrantha</name>
    <name type="common">bitter vine</name>
    <dbReference type="NCBI Taxonomy" id="192012"/>
    <lineage>
        <taxon>Eukaryota</taxon>
        <taxon>Viridiplantae</taxon>
        <taxon>Streptophyta</taxon>
        <taxon>Embryophyta</taxon>
        <taxon>Tracheophyta</taxon>
        <taxon>Spermatophyta</taxon>
        <taxon>Magnoliopsida</taxon>
        <taxon>eudicotyledons</taxon>
        <taxon>Gunneridae</taxon>
        <taxon>Pentapetalae</taxon>
        <taxon>asterids</taxon>
        <taxon>campanulids</taxon>
        <taxon>Asterales</taxon>
        <taxon>Asteraceae</taxon>
        <taxon>Asteroideae</taxon>
        <taxon>Heliantheae alliance</taxon>
        <taxon>Eupatorieae</taxon>
        <taxon>Mikania</taxon>
    </lineage>
</organism>
<comment type="caution">
    <text evidence="2">The sequence shown here is derived from an EMBL/GenBank/DDBJ whole genome shotgun (WGS) entry which is preliminary data.</text>
</comment>
<gene>
    <name evidence="2" type="ORF">E3N88_22678</name>
</gene>
<feature type="compositionally biased region" description="Polar residues" evidence="1">
    <location>
        <begin position="91"/>
        <end position="107"/>
    </location>
</feature>
<name>A0A5N6NCS6_9ASTR</name>
<feature type="compositionally biased region" description="Gly residues" evidence="1">
    <location>
        <begin position="1"/>
        <end position="11"/>
    </location>
</feature>
<dbReference type="AlphaFoldDB" id="A0A5N6NCS6"/>
<protein>
    <submittedName>
        <fullName evidence="2">Uncharacterized protein</fullName>
    </submittedName>
</protein>
<evidence type="ECO:0000256" key="1">
    <source>
        <dbReference type="SAM" id="MobiDB-lite"/>
    </source>
</evidence>